<feature type="compositionally biased region" description="Polar residues" evidence="1">
    <location>
        <begin position="235"/>
        <end position="244"/>
    </location>
</feature>
<evidence type="ECO:0000256" key="2">
    <source>
        <dbReference type="SAM" id="SignalP"/>
    </source>
</evidence>
<feature type="compositionally biased region" description="Basic and acidic residues" evidence="1">
    <location>
        <begin position="79"/>
        <end position="99"/>
    </location>
</feature>
<feature type="compositionally biased region" description="Basic and acidic residues" evidence="1">
    <location>
        <begin position="119"/>
        <end position="173"/>
    </location>
</feature>
<protein>
    <submittedName>
        <fullName evidence="4">Uncharacterized protein</fullName>
    </submittedName>
</protein>
<feature type="region of interest" description="Disordered" evidence="1">
    <location>
        <begin position="225"/>
        <end position="244"/>
    </location>
</feature>
<organism evidence="3 4">
    <name type="scientific">Globodera pallida</name>
    <name type="common">Potato cyst nematode worm</name>
    <name type="synonym">Heterodera pallida</name>
    <dbReference type="NCBI Taxonomy" id="36090"/>
    <lineage>
        <taxon>Eukaryota</taxon>
        <taxon>Metazoa</taxon>
        <taxon>Ecdysozoa</taxon>
        <taxon>Nematoda</taxon>
        <taxon>Chromadorea</taxon>
        <taxon>Rhabditida</taxon>
        <taxon>Tylenchina</taxon>
        <taxon>Tylenchomorpha</taxon>
        <taxon>Tylenchoidea</taxon>
        <taxon>Heteroderidae</taxon>
        <taxon>Heteroderinae</taxon>
        <taxon>Globodera</taxon>
    </lineage>
</organism>
<reference evidence="3" key="1">
    <citation type="submission" date="2014-05" db="EMBL/GenBank/DDBJ databases">
        <title>The genome and life-stage specific transcriptomes of Globodera pallida elucidate key aspects of plant parasitism by a cyst nematode.</title>
        <authorList>
            <person name="Cotton J.A."/>
            <person name="Lilley C.J."/>
            <person name="Jones L.M."/>
            <person name="Kikuchi T."/>
            <person name="Reid A.J."/>
            <person name="Thorpe P."/>
            <person name="Tsai I.J."/>
            <person name="Beasley H."/>
            <person name="Blok V."/>
            <person name="Cock P.J.A."/>
            <person name="Van den Akker S.E."/>
            <person name="Holroyd N."/>
            <person name="Hunt M."/>
            <person name="Mantelin S."/>
            <person name="Naghra H."/>
            <person name="Pain A."/>
            <person name="Palomares-Rius J.E."/>
            <person name="Zarowiecki M."/>
            <person name="Berriman M."/>
            <person name="Jones J.T."/>
            <person name="Urwin P.E."/>
        </authorList>
    </citation>
    <scope>NUCLEOTIDE SEQUENCE [LARGE SCALE GENOMIC DNA]</scope>
    <source>
        <strain evidence="3">Lindley</strain>
    </source>
</reference>
<keyword evidence="3" id="KW-1185">Reference proteome</keyword>
<evidence type="ECO:0000313" key="4">
    <source>
        <dbReference type="WBParaSite" id="GPLIN_001174000"/>
    </source>
</evidence>
<feature type="chain" id="PRO_5008147545" evidence="2">
    <location>
        <begin position="26"/>
        <end position="244"/>
    </location>
</feature>
<accession>A0A183CFT5</accession>
<reference evidence="4" key="2">
    <citation type="submission" date="2016-06" db="UniProtKB">
        <authorList>
            <consortium name="WormBaseParasite"/>
        </authorList>
    </citation>
    <scope>IDENTIFICATION</scope>
</reference>
<proteinExistence type="predicted"/>
<name>A0A183CFT5_GLOPA</name>
<dbReference type="WBParaSite" id="GPLIN_001174000">
    <property type="protein sequence ID" value="GPLIN_001174000"/>
    <property type="gene ID" value="GPLIN_001174000"/>
</dbReference>
<dbReference type="AlphaFoldDB" id="A0A183CFT5"/>
<dbReference type="Proteomes" id="UP000050741">
    <property type="component" value="Unassembled WGS sequence"/>
</dbReference>
<feature type="region of interest" description="Disordered" evidence="1">
    <location>
        <begin position="51"/>
        <end position="194"/>
    </location>
</feature>
<sequence length="244" mass="28252">MLRTQRRLRLILLLSILASCAILHAAPVDYRVHSNDDDDDIQKTLEHLARSGNMRSGSDLLQNGPSTDEQPQHNGAELDDGREGERWVPQGRDGEKMMELSRGGQQNEENESTYNQQGEHGENESDQQALDHRSKEEQLDQRTDNRQKSEVAEEVHTDEDQKDQPSDEEHTGDQDQEANDNQKSQTKDEDYPIILKKIQINRKRQQISNKRIKVTHRINTKKKIQVSKLMRNRTVDQQQRSSQK</sequence>
<feature type="signal peptide" evidence="2">
    <location>
        <begin position="1"/>
        <end position="25"/>
    </location>
</feature>
<feature type="compositionally biased region" description="Polar residues" evidence="1">
    <location>
        <begin position="103"/>
        <end position="118"/>
    </location>
</feature>
<keyword evidence="2" id="KW-0732">Signal</keyword>
<evidence type="ECO:0000256" key="1">
    <source>
        <dbReference type="SAM" id="MobiDB-lite"/>
    </source>
</evidence>
<feature type="compositionally biased region" description="Polar residues" evidence="1">
    <location>
        <begin position="53"/>
        <end position="73"/>
    </location>
</feature>
<dbReference type="PROSITE" id="PS51257">
    <property type="entry name" value="PROKAR_LIPOPROTEIN"/>
    <property type="match status" value="1"/>
</dbReference>
<evidence type="ECO:0000313" key="3">
    <source>
        <dbReference type="Proteomes" id="UP000050741"/>
    </source>
</evidence>